<dbReference type="Pfam" id="PF00728">
    <property type="entry name" value="Glyco_hydro_20"/>
    <property type="match status" value="1"/>
</dbReference>
<dbReference type="GO" id="GO:0030247">
    <property type="term" value="F:polysaccharide binding"/>
    <property type="evidence" value="ECO:0007669"/>
    <property type="project" value="InterPro"/>
</dbReference>
<dbReference type="GO" id="GO:0004563">
    <property type="term" value="F:beta-N-acetylhexosaminidase activity"/>
    <property type="evidence" value="ECO:0007669"/>
    <property type="project" value="UniProtKB-EC"/>
</dbReference>
<feature type="chain" id="PRO_5020667006" description="beta-N-acetylhexosaminidase" evidence="10">
    <location>
        <begin position="24"/>
        <end position="834"/>
    </location>
</feature>
<dbReference type="EMBL" id="SMFL01000005">
    <property type="protein sequence ID" value="TDE14668.1"/>
    <property type="molecule type" value="Genomic_DNA"/>
</dbReference>
<dbReference type="Pfam" id="PF02838">
    <property type="entry name" value="Glyco_hydro_20b"/>
    <property type="match status" value="1"/>
</dbReference>
<evidence type="ECO:0000259" key="11">
    <source>
        <dbReference type="SMART" id="SM01081"/>
    </source>
</evidence>
<evidence type="ECO:0000256" key="2">
    <source>
        <dbReference type="ARBA" id="ARBA00006285"/>
    </source>
</evidence>
<dbReference type="Proteomes" id="UP000294850">
    <property type="component" value="Unassembled WGS sequence"/>
</dbReference>
<evidence type="ECO:0000256" key="3">
    <source>
        <dbReference type="ARBA" id="ARBA00012663"/>
    </source>
</evidence>
<dbReference type="InterPro" id="IPR015883">
    <property type="entry name" value="Glyco_hydro_20_cat"/>
</dbReference>
<dbReference type="SMART" id="SM01081">
    <property type="entry name" value="CHB_HEX"/>
    <property type="match status" value="1"/>
</dbReference>
<dbReference type="RefSeq" id="WP_131959251.1">
    <property type="nucleotide sequence ID" value="NZ_SMFL01000005.1"/>
</dbReference>
<feature type="domain" description="Chitobiase/beta-hexosaminidases N-terminal" evidence="11">
    <location>
        <begin position="24"/>
        <end position="180"/>
    </location>
</feature>
<organism evidence="12 13">
    <name type="scientific">Dyadobacter psychrotolerans</name>
    <dbReference type="NCBI Taxonomy" id="2541721"/>
    <lineage>
        <taxon>Bacteria</taxon>
        <taxon>Pseudomonadati</taxon>
        <taxon>Bacteroidota</taxon>
        <taxon>Cytophagia</taxon>
        <taxon>Cytophagales</taxon>
        <taxon>Spirosomataceae</taxon>
        <taxon>Dyadobacter</taxon>
    </lineage>
</organism>
<dbReference type="Gene3D" id="3.20.20.80">
    <property type="entry name" value="Glycosidases"/>
    <property type="match status" value="1"/>
</dbReference>
<dbReference type="SUPFAM" id="SSF81296">
    <property type="entry name" value="E set domains"/>
    <property type="match status" value="1"/>
</dbReference>
<reference evidence="12 13" key="1">
    <citation type="submission" date="2019-03" db="EMBL/GenBank/DDBJ databases">
        <title>Dyadobacter AR-3-6 sp. nov., isolated from arctic soil.</title>
        <authorList>
            <person name="Chaudhary D.K."/>
        </authorList>
    </citation>
    <scope>NUCLEOTIDE SEQUENCE [LARGE SCALE GENOMIC DNA]</scope>
    <source>
        <strain evidence="12 13">AR-3-6</strain>
    </source>
</reference>
<dbReference type="Pfam" id="PF03173">
    <property type="entry name" value="CHB_HEX"/>
    <property type="match status" value="1"/>
</dbReference>
<dbReference type="OrthoDB" id="9763537at2"/>
<dbReference type="GO" id="GO:0030203">
    <property type="term" value="P:glycosaminoglycan metabolic process"/>
    <property type="evidence" value="ECO:0007669"/>
    <property type="project" value="TreeGrafter"/>
</dbReference>
<dbReference type="Gene3D" id="2.60.40.290">
    <property type="match status" value="1"/>
</dbReference>
<dbReference type="InterPro" id="IPR017853">
    <property type="entry name" value="GH"/>
</dbReference>
<proteinExistence type="inferred from homology"/>
<dbReference type="InterPro" id="IPR014756">
    <property type="entry name" value="Ig_E-set"/>
</dbReference>
<dbReference type="InterPro" id="IPR025705">
    <property type="entry name" value="Beta_hexosaminidase_sua/sub"/>
</dbReference>
<evidence type="ECO:0000256" key="1">
    <source>
        <dbReference type="ARBA" id="ARBA00001231"/>
    </source>
</evidence>
<accession>A0A4V2Z442</accession>
<protein>
    <recommendedName>
        <fullName evidence="3">beta-N-acetylhexosaminidase</fullName>
        <ecNumber evidence="3">3.2.1.52</ecNumber>
    </recommendedName>
    <alternativeName>
        <fullName evidence="6">Beta-N-acetylhexosaminidase</fullName>
    </alternativeName>
    <alternativeName>
        <fullName evidence="7">N-acetyl-beta-glucosaminidase</fullName>
    </alternativeName>
</protein>
<keyword evidence="4" id="KW-0378">Hydrolase</keyword>
<keyword evidence="5" id="KW-0326">Glycosidase</keyword>
<feature type="region of interest" description="Disordered" evidence="9">
    <location>
        <begin position="366"/>
        <end position="386"/>
    </location>
</feature>
<dbReference type="Gene3D" id="3.30.379.10">
    <property type="entry name" value="Chitobiase/beta-hexosaminidase domain 2-like"/>
    <property type="match status" value="1"/>
</dbReference>
<dbReference type="PRINTS" id="PR00738">
    <property type="entry name" value="GLHYDRLASE20"/>
</dbReference>
<evidence type="ECO:0000256" key="9">
    <source>
        <dbReference type="SAM" id="MobiDB-lite"/>
    </source>
</evidence>
<evidence type="ECO:0000256" key="5">
    <source>
        <dbReference type="ARBA" id="ARBA00023295"/>
    </source>
</evidence>
<evidence type="ECO:0000313" key="13">
    <source>
        <dbReference type="Proteomes" id="UP000294850"/>
    </source>
</evidence>
<dbReference type="SUPFAM" id="SSF55545">
    <property type="entry name" value="beta-N-acetylhexosaminidase-like domain"/>
    <property type="match status" value="1"/>
</dbReference>
<evidence type="ECO:0000256" key="10">
    <source>
        <dbReference type="SAM" id="SignalP"/>
    </source>
</evidence>
<feature type="signal peptide" evidence="10">
    <location>
        <begin position="1"/>
        <end position="23"/>
    </location>
</feature>
<dbReference type="InterPro" id="IPR029018">
    <property type="entry name" value="Hex-like_dom2"/>
</dbReference>
<comment type="catalytic activity">
    <reaction evidence="1">
        <text>Hydrolysis of terminal non-reducing N-acetyl-D-hexosamine residues in N-acetyl-beta-D-hexosaminides.</text>
        <dbReference type="EC" id="3.2.1.52"/>
    </reaction>
</comment>
<dbReference type="Gene3D" id="2.60.40.10">
    <property type="entry name" value="Immunoglobulins"/>
    <property type="match status" value="1"/>
</dbReference>
<sequence length="834" mass="93973">MNYKIRLIQLCLLLSFSIACCSAQDVRLTYKIQLKAASPMRTAVLITNSGKESLPAKGWNIYFNSFKRLVDEKNPDFTITSIHGGLYRLSPTESFASLPSGASREIKITAEDSRNISDMPLGFYIVWDKNPEKGYSLTNTDPGYISAIPSEPEFAAKIFSQNTQLKDLPAPQKILPTPVKYEEKSGVFRLDFSAKIVTDASFSKEANLLAADLEKLLGRKPAVLPKSTGKVIILQKAHLPENTYQLSVNSDKITITASTATGIFYGMQSLKVLMPPKSWAVKQSFINIPAVEVTDSPRFEHRALLVDVARNFIKKEEILKTLEVMALYKMNVLHFHFSDDEGWRLEIPGLPELTQVGSQRGHTLTSEKYLPPTYGSGPQTGVSSGSGFYTRNDFTEILRFAKQRHIQVIPEIESPGHARAAIMSMEARYKNLSAKGEKQAAEKYRLADPQDQSTYRSVQMWRDNVVNVALPSVYNFMKKITDELVLMYKEADAPLTTIHFGGDEVPAGVWEKSPAVNELLAKDKSIENVDGLWKYYFSKVHEMLKSRNLYMSGWEEIGMKKVLKNGKKRMIEDSTVADRNYHADVWNNLLGTGAEDLAYRMANMGYKIILSNVTNNYLDMAANKSFHEPGMFWGGYVDIDKPYYFIPYNYYKNSKENLDGDPIAANAYAGKQQLSVAARKNITGLQAALWSETIATPERFEFMLLPKVISVAERSWAKDPEWVSELDTTQSKVLYQKAWNAYVATLNQREMPRLDSYSGGFNYRIPTPGVLIKDGKIFANNQSKNLKTHYTTDGSEPTVKSALYSQPLTSKGNYLFRTFNEKARGSQTIRVVFE</sequence>
<keyword evidence="13" id="KW-1185">Reference proteome</keyword>
<comment type="similarity">
    <text evidence="2">Belongs to the glycosyl hydrolase 20 family.</text>
</comment>
<dbReference type="GO" id="GO:0005975">
    <property type="term" value="P:carbohydrate metabolic process"/>
    <property type="evidence" value="ECO:0007669"/>
    <property type="project" value="InterPro"/>
</dbReference>
<dbReference type="InterPro" id="IPR008965">
    <property type="entry name" value="CBM2/CBM3_carb-bd_dom_sf"/>
</dbReference>
<gene>
    <name evidence="12" type="ORF">E0F88_15885</name>
</gene>
<comment type="caution">
    <text evidence="12">The sequence shown here is derived from an EMBL/GenBank/DDBJ whole genome shotgun (WGS) entry which is preliminary data.</text>
</comment>
<dbReference type="SUPFAM" id="SSF51445">
    <property type="entry name" value="(Trans)glycosidases"/>
    <property type="match status" value="1"/>
</dbReference>
<dbReference type="EC" id="3.2.1.52" evidence="3"/>
<dbReference type="InterPro" id="IPR004866">
    <property type="entry name" value="CHB/HEX_N_dom"/>
</dbReference>
<name>A0A4V2Z442_9BACT</name>
<dbReference type="Pfam" id="PF03174">
    <property type="entry name" value="CHB_HEX_C"/>
    <property type="match status" value="1"/>
</dbReference>
<dbReference type="AlphaFoldDB" id="A0A4V2Z442"/>
<dbReference type="InterPro" id="IPR015882">
    <property type="entry name" value="HEX_bac_N"/>
</dbReference>
<evidence type="ECO:0000313" key="12">
    <source>
        <dbReference type="EMBL" id="TDE14668.1"/>
    </source>
</evidence>
<dbReference type="PROSITE" id="PS51257">
    <property type="entry name" value="PROKAR_LIPOPROTEIN"/>
    <property type="match status" value="1"/>
</dbReference>
<dbReference type="InterPro" id="IPR013783">
    <property type="entry name" value="Ig-like_fold"/>
</dbReference>
<dbReference type="SUPFAM" id="SSF49384">
    <property type="entry name" value="Carbohydrate-binding domain"/>
    <property type="match status" value="1"/>
</dbReference>
<evidence type="ECO:0000256" key="4">
    <source>
        <dbReference type="ARBA" id="ARBA00022801"/>
    </source>
</evidence>
<dbReference type="InterPro" id="IPR004867">
    <property type="entry name" value="CHB_C_dom"/>
</dbReference>
<evidence type="ECO:0000256" key="6">
    <source>
        <dbReference type="ARBA" id="ARBA00030512"/>
    </source>
</evidence>
<evidence type="ECO:0000256" key="8">
    <source>
        <dbReference type="PIRSR" id="PIRSR625705-1"/>
    </source>
</evidence>
<feature type="compositionally biased region" description="Polar residues" evidence="9">
    <location>
        <begin position="376"/>
        <end position="386"/>
    </location>
</feature>
<dbReference type="GO" id="GO:0016020">
    <property type="term" value="C:membrane"/>
    <property type="evidence" value="ECO:0007669"/>
    <property type="project" value="TreeGrafter"/>
</dbReference>
<dbReference type="PANTHER" id="PTHR22600">
    <property type="entry name" value="BETA-HEXOSAMINIDASE"/>
    <property type="match status" value="1"/>
</dbReference>
<evidence type="ECO:0000256" key="7">
    <source>
        <dbReference type="ARBA" id="ARBA00033000"/>
    </source>
</evidence>
<dbReference type="PANTHER" id="PTHR22600:SF57">
    <property type="entry name" value="BETA-N-ACETYLHEXOSAMINIDASE"/>
    <property type="match status" value="1"/>
</dbReference>
<keyword evidence="10" id="KW-0732">Signal</keyword>
<dbReference type="InterPro" id="IPR012291">
    <property type="entry name" value="CBM2_carb-bd_dom_sf"/>
</dbReference>
<feature type="active site" description="Proton donor" evidence="8">
    <location>
        <position position="504"/>
    </location>
</feature>